<dbReference type="PROSITE" id="PS51257">
    <property type="entry name" value="PROKAR_LIPOPROTEIN"/>
    <property type="match status" value="1"/>
</dbReference>
<accession>A0A1H3YKD5</accession>
<dbReference type="Pfam" id="PF25876">
    <property type="entry name" value="HH_MFP_RND"/>
    <property type="match status" value="1"/>
</dbReference>
<dbReference type="AlphaFoldDB" id="A0A1H3YKD5"/>
<reference evidence="8 9" key="1">
    <citation type="submission" date="2016-10" db="EMBL/GenBank/DDBJ databases">
        <authorList>
            <person name="de Groot N.N."/>
        </authorList>
    </citation>
    <scope>NUCLEOTIDE SEQUENCE [LARGE SCALE GENOMIC DNA]</scope>
    <source>
        <strain evidence="8 9">DSM 2872</strain>
    </source>
</reference>
<dbReference type="Proteomes" id="UP000183469">
    <property type="component" value="Unassembled WGS sequence"/>
</dbReference>
<evidence type="ECO:0000259" key="6">
    <source>
        <dbReference type="Pfam" id="PF25944"/>
    </source>
</evidence>
<organism evidence="8 9">
    <name type="scientific">Selenomonas ruminantium</name>
    <dbReference type="NCBI Taxonomy" id="971"/>
    <lineage>
        <taxon>Bacteria</taxon>
        <taxon>Bacillati</taxon>
        <taxon>Bacillota</taxon>
        <taxon>Negativicutes</taxon>
        <taxon>Selenomonadales</taxon>
        <taxon>Selenomonadaceae</taxon>
        <taxon>Selenomonas</taxon>
    </lineage>
</organism>
<evidence type="ECO:0000259" key="4">
    <source>
        <dbReference type="Pfam" id="PF25876"/>
    </source>
</evidence>
<dbReference type="InterPro" id="IPR006143">
    <property type="entry name" value="RND_pump_MFP"/>
</dbReference>
<sequence length="398" mass="42997">MAGFLGRKTAAIISTIILGTSIIFSGCGQQEQAEQKNTPVKAMKVIQQDTPIAYSYPGHLQGKEEVQVHARVSGSILEKYFSGGDFVYAGQPLYKLDSRQYETAVISAQAELSKAESNLRNAQEELGRYETLWKDRAVSEQTLTNKRADVEGYMATVAAERAAVRKAQENLDDTIVYAPMSGRVSVDDVAVGTYATAGTTTLVTVGTMDPINVQFSVSETEYLNLLAEAMETGVDIRNDNTPMPRIKISLSNGKDYPYIGDIVAADRALSTNAGSLTIRATIANPQGILLPGMFVQVRLVGTKSMNAMLVPQRAVQQLLDESFVLVVGENGKSISKNVKVGEKVGSYYIIEKGLEPSDVVIVEGLTNLQAGQGIDVTMVTPDEMGFSITESKEITDKS</sequence>
<name>A0A1H3YKD5_SELRU</name>
<evidence type="ECO:0000259" key="5">
    <source>
        <dbReference type="Pfam" id="PF25917"/>
    </source>
</evidence>
<dbReference type="Pfam" id="PF25967">
    <property type="entry name" value="RND-MFP_C"/>
    <property type="match status" value="1"/>
</dbReference>
<feature type="domain" description="Multidrug resistance protein MdtA-like barrel-sandwich hybrid" evidence="5">
    <location>
        <begin position="65"/>
        <end position="204"/>
    </location>
</feature>
<dbReference type="GO" id="GO:0030313">
    <property type="term" value="C:cell envelope"/>
    <property type="evidence" value="ECO:0007669"/>
    <property type="project" value="UniProtKB-SubCell"/>
</dbReference>
<dbReference type="NCBIfam" id="TIGR01730">
    <property type="entry name" value="RND_mfp"/>
    <property type="match status" value="1"/>
</dbReference>
<evidence type="ECO:0000259" key="7">
    <source>
        <dbReference type="Pfam" id="PF25967"/>
    </source>
</evidence>
<feature type="domain" description="Multidrug resistance protein MdtA-like alpha-helical hairpin" evidence="4">
    <location>
        <begin position="107"/>
        <end position="172"/>
    </location>
</feature>
<dbReference type="InterPro" id="IPR058627">
    <property type="entry name" value="MdtA-like_C"/>
</dbReference>
<keyword evidence="3" id="KW-0175">Coiled coil</keyword>
<protein>
    <submittedName>
        <fullName evidence="8">Membrane fusion protein, multidrug efflux system</fullName>
    </submittedName>
</protein>
<dbReference type="Gene3D" id="2.40.50.100">
    <property type="match status" value="1"/>
</dbReference>
<dbReference type="GO" id="GO:0022857">
    <property type="term" value="F:transmembrane transporter activity"/>
    <property type="evidence" value="ECO:0007669"/>
    <property type="project" value="InterPro"/>
</dbReference>
<dbReference type="Pfam" id="PF25917">
    <property type="entry name" value="BSH_RND"/>
    <property type="match status" value="1"/>
</dbReference>
<feature type="domain" description="Multidrug resistance protein MdtA-like beta-barrel" evidence="6">
    <location>
        <begin position="210"/>
        <end position="299"/>
    </location>
</feature>
<comment type="similarity">
    <text evidence="2">Belongs to the membrane fusion protein (MFP) (TC 8.A.1) family.</text>
</comment>
<comment type="subcellular location">
    <subcellularLocation>
        <location evidence="1">Cell envelope</location>
    </subcellularLocation>
</comment>
<dbReference type="InterPro" id="IPR058625">
    <property type="entry name" value="MdtA-like_BSH"/>
</dbReference>
<evidence type="ECO:0000256" key="1">
    <source>
        <dbReference type="ARBA" id="ARBA00004196"/>
    </source>
</evidence>
<dbReference type="PANTHER" id="PTHR30158">
    <property type="entry name" value="ACRA/E-RELATED COMPONENT OF DRUG EFFLUX TRANSPORTER"/>
    <property type="match status" value="1"/>
</dbReference>
<feature type="coiled-coil region" evidence="3">
    <location>
        <begin position="98"/>
        <end position="132"/>
    </location>
</feature>
<dbReference type="GO" id="GO:0046677">
    <property type="term" value="P:response to antibiotic"/>
    <property type="evidence" value="ECO:0007669"/>
    <property type="project" value="TreeGrafter"/>
</dbReference>
<dbReference type="Gene3D" id="1.10.287.470">
    <property type="entry name" value="Helix hairpin bin"/>
    <property type="match status" value="1"/>
</dbReference>
<dbReference type="Pfam" id="PF25944">
    <property type="entry name" value="Beta-barrel_RND"/>
    <property type="match status" value="1"/>
</dbReference>
<dbReference type="InterPro" id="IPR058626">
    <property type="entry name" value="MdtA-like_b-barrel"/>
</dbReference>
<dbReference type="Gene3D" id="2.40.30.170">
    <property type="match status" value="1"/>
</dbReference>
<dbReference type="GO" id="GO:0005886">
    <property type="term" value="C:plasma membrane"/>
    <property type="evidence" value="ECO:0007669"/>
    <property type="project" value="TreeGrafter"/>
</dbReference>
<gene>
    <name evidence="8" type="ORF">SAMN05660648_02024</name>
</gene>
<dbReference type="InterPro" id="IPR058624">
    <property type="entry name" value="MdtA-like_HH"/>
</dbReference>
<evidence type="ECO:0000256" key="3">
    <source>
        <dbReference type="SAM" id="Coils"/>
    </source>
</evidence>
<dbReference type="EMBL" id="FNQG01000008">
    <property type="protein sequence ID" value="SEA11711.1"/>
    <property type="molecule type" value="Genomic_DNA"/>
</dbReference>
<evidence type="ECO:0000256" key="2">
    <source>
        <dbReference type="ARBA" id="ARBA00009477"/>
    </source>
</evidence>
<dbReference type="Gene3D" id="2.40.420.20">
    <property type="match status" value="1"/>
</dbReference>
<dbReference type="RefSeq" id="WP_256202848.1">
    <property type="nucleotide sequence ID" value="NZ_FNQG01000008.1"/>
</dbReference>
<proteinExistence type="inferred from homology"/>
<evidence type="ECO:0000313" key="8">
    <source>
        <dbReference type="EMBL" id="SEA11711.1"/>
    </source>
</evidence>
<evidence type="ECO:0000313" key="9">
    <source>
        <dbReference type="Proteomes" id="UP000183469"/>
    </source>
</evidence>
<feature type="domain" description="Multidrug resistance protein MdtA-like C-terminal permuted SH3" evidence="7">
    <location>
        <begin position="306"/>
        <end position="365"/>
    </location>
</feature>
<dbReference type="SUPFAM" id="SSF111369">
    <property type="entry name" value="HlyD-like secretion proteins"/>
    <property type="match status" value="1"/>
</dbReference>